<gene>
    <name evidence="3" type="ORF">D9758_018082</name>
</gene>
<protein>
    <submittedName>
        <fullName evidence="3">Uncharacterized protein</fullName>
    </submittedName>
</protein>
<keyword evidence="4" id="KW-1185">Reference proteome</keyword>
<proteinExistence type="predicted"/>
<dbReference type="EMBL" id="JAACJM010000413">
    <property type="protein sequence ID" value="KAF5320374.1"/>
    <property type="molecule type" value="Genomic_DNA"/>
</dbReference>
<feature type="transmembrane region" description="Helical" evidence="2">
    <location>
        <begin position="324"/>
        <end position="348"/>
    </location>
</feature>
<evidence type="ECO:0000313" key="3">
    <source>
        <dbReference type="EMBL" id="KAF5320374.1"/>
    </source>
</evidence>
<evidence type="ECO:0000313" key="4">
    <source>
        <dbReference type="Proteomes" id="UP000559256"/>
    </source>
</evidence>
<name>A0A8H5BBP4_9AGAR</name>
<comment type="caution">
    <text evidence="3">The sequence shown here is derived from an EMBL/GenBank/DDBJ whole genome shotgun (WGS) entry which is preliminary data.</text>
</comment>
<feature type="region of interest" description="Disordered" evidence="1">
    <location>
        <begin position="299"/>
        <end position="321"/>
    </location>
</feature>
<evidence type="ECO:0000256" key="2">
    <source>
        <dbReference type="SAM" id="Phobius"/>
    </source>
</evidence>
<dbReference type="Proteomes" id="UP000559256">
    <property type="component" value="Unassembled WGS sequence"/>
</dbReference>
<keyword evidence="2" id="KW-0812">Transmembrane</keyword>
<dbReference type="Gene3D" id="2.60.120.260">
    <property type="entry name" value="Galactose-binding domain-like"/>
    <property type="match status" value="1"/>
</dbReference>
<sequence length="491" mass="53665">MAEPVRMLVDDSRLTGSLSDHLGLACPGWDLSNHTQDSGLFHNFFNNGSYTSVTSPFSCIIDWVQGPVTFFGIAPPLGFNQSFALNGHIFNYSQPGHQGQLFDLPEISTSGGILPTVDLGSFAIVDYALFTVDNSSDLSDSLILVDDSSKEIQWNGSWEPGPPILDKQTGIMEFPVSSISVSPHDNTSHVSSTKGDSFMFRFAGTSIEVYGFLAVSSSTGPGPFTSIQATIDGQQNTNPNLINAPDVRFLLFSRNDLGLGNHTLVFTIEELRNGTSVAIDYILYAPSFRTIVDKPVFETSSASSSNPTAIEPSPDSGHSSKPNVGAIVGGVIGGLVACGLIILGLWLWRRMQKRRILKRHSTLVAEPFMGQKSSTKQPAIPRDHSRPLPAPARSFHNHVTEEWTTDEKGRRQVLQVPTSNTEHRNIQEYSQALEEQMPQIEIRSQAGNVDVNHLDAEMREMRATVDMLRREMGRILVPPSYDSESGSVSGD</sequence>
<reference evidence="3 4" key="1">
    <citation type="journal article" date="2020" name="ISME J.">
        <title>Uncovering the hidden diversity of litter-decomposition mechanisms in mushroom-forming fungi.</title>
        <authorList>
            <person name="Floudas D."/>
            <person name="Bentzer J."/>
            <person name="Ahren D."/>
            <person name="Johansson T."/>
            <person name="Persson P."/>
            <person name="Tunlid A."/>
        </authorList>
    </citation>
    <scope>NUCLEOTIDE SEQUENCE [LARGE SCALE GENOMIC DNA]</scope>
    <source>
        <strain evidence="3 4">CBS 291.85</strain>
    </source>
</reference>
<dbReference type="AlphaFoldDB" id="A0A8H5BBP4"/>
<accession>A0A8H5BBP4</accession>
<keyword evidence="2" id="KW-0472">Membrane</keyword>
<feature type="compositionally biased region" description="Polar residues" evidence="1">
    <location>
        <begin position="299"/>
        <end position="308"/>
    </location>
</feature>
<dbReference type="OrthoDB" id="3013391at2759"/>
<organism evidence="3 4">
    <name type="scientific">Tetrapyrgos nigripes</name>
    <dbReference type="NCBI Taxonomy" id="182062"/>
    <lineage>
        <taxon>Eukaryota</taxon>
        <taxon>Fungi</taxon>
        <taxon>Dikarya</taxon>
        <taxon>Basidiomycota</taxon>
        <taxon>Agaricomycotina</taxon>
        <taxon>Agaricomycetes</taxon>
        <taxon>Agaricomycetidae</taxon>
        <taxon>Agaricales</taxon>
        <taxon>Marasmiineae</taxon>
        <taxon>Marasmiaceae</taxon>
        <taxon>Tetrapyrgos</taxon>
    </lineage>
</organism>
<keyword evidence="2" id="KW-1133">Transmembrane helix</keyword>
<evidence type="ECO:0000256" key="1">
    <source>
        <dbReference type="SAM" id="MobiDB-lite"/>
    </source>
</evidence>